<reference evidence="8" key="1">
    <citation type="submission" date="2016-10" db="EMBL/GenBank/DDBJ databases">
        <authorList>
            <person name="Varghese N."/>
            <person name="Submissions S."/>
        </authorList>
    </citation>
    <scope>NUCLEOTIDE SEQUENCE [LARGE SCALE GENOMIC DNA]</scope>
    <source>
        <strain evidence="8">DSM 21743</strain>
    </source>
</reference>
<dbReference type="InterPro" id="IPR003593">
    <property type="entry name" value="AAA+_ATPase"/>
</dbReference>
<dbReference type="GO" id="GO:0005886">
    <property type="term" value="C:plasma membrane"/>
    <property type="evidence" value="ECO:0007669"/>
    <property type="project" value="UniProtKB-SubCell"/>
</dbReference>
<keyword evidence="2" id="KW-0813">Transport</keyword>
<keyword evidence="3" id="KW-0547">Nucleotide-binding</keyword>
<dbReference type="AlphaFoldDB" id="A0A1H2MM42"/>
<feature type="domain" description="ABC transporter" evidence="6">
    <location>
        <begin position="9"/>
        <end position="232"/>
    </location>
</feature>
<name>A0A1H2MM42_9ACTN</name>
<evidence type="ECO:0000313" key="8">
    <source>
        <dbReference type="Proteomes" id="UP000198825"/>
    </source>
</evidence>
<evidence type="ECO:0000256" key="3">
    <source>
        <dbReference type="ARBA" id="ARBA00022741"/>
    </source>
</evidence>
<organism evidence="7 8">
    <name type="scientific">Microlunatus sagamiharensis</name>
    <dbReference type="NCBI Taxonomy" id="546874"/>
    <lineage>
        <taxon>Bacteria</taxon>
        <taxon>Bacillati</taxon>
        <taxon>Actinomycetota</taxon>
        <taxon>Actinomycetes</taxon>
        <taxon>Propionibacteriales</taxon>
        <taxon>Propionibacteriaceae</taxon>
        <taxon>Microlunatus</taxon>
    </lineage>
</organism>
<dbReference type="EMBL" id="LT629799">
    <property type="protein sequence ID" value="SDU94317.1"/>
    <property type="molecule type" value="Genomic_DNA"/>
</dbReference>
<dbReference type="PROSITE" id="PS00211">
    <property type="entry name" value="ABC_TRANSPORTER_1"/>
    <property type="match status" value="1"/>
</dbReference>
<dbReference type="PROSITE" id="PS50893">
    <property type="entry name" value="ABC_TRANSPORTER_2"/>
    <property type="match status" value="1"/>
</dbReference>
<evidence type="ECO:0000256" key="1">
    <source>
        <dbReference type="ARBA" id="ARBA00004202"/>
    </source>
</evidence>
<evidence type="ECO:0000256" key="5">
    <source>
        <dbReference type="ARBA" id="ARBA00023251"/>
    </source>
</evidence>
<dbReference type="GO" id="GO:0005524">
    <property type="term" value="F:ATP binding"/>
    <property type="evidence" value="ECO:0007669"/>
    <property type="project" value="UniProtKB-KW"/>
</dbReference>
<dbReference type="Gene3D" id="3.40.50.300">
    <property type="entry name" value="P-loop containing nucleotide triphosphate hydrolases"/>
    <property type="match status" value="1"/>
</dbReference>
<dbReference type="Pfam" id="PF00005">
    <property type="entry name" value="ABC_tran"/>
    <property type="match status" value="1"/>
</dbReference>
<accession>A0A1H2MM42</accession>
<dbReference type="PANTHER" id="PTHR42711:SF16">
    <property type="entry name" value="ABC TRANSPORTER ATP-BINDING PROTEIN"/>
    <property type="match status" value="1"/>
</dbReference>
<keyword evidence="8" id="KW-1185">Reference proteome</keyword>
<keyword evidence="5" id="KW-0046">Antibiotic resistance</keyword>
<dbReference type="STRING" id="546874.SAMN04488544_2342"/>
<comment type="subcellular location">
    <subcellularLocation>
        <location evidence="1">Cell membrane</location>
        <topology evidence="1">Peripheral membrane protein</topology>
    </subcellularLocation>
</comment>
<evidence type="ECO:0000259" key="6">
    <source>
        <dbReference type="PROSITE" id="PS50893"/>
    </source>
</evidence>
<dbReference type="InterPro" id="IPR027417">
    <property type="entry name" value="P-loop_NTPase"/>
</dbReference>
<dbReference type="InterPro" id="IPR003439">
    <property type="entry name" value="ABC_transporter-like_ATP-bd"/>
</dbReference>
<dbReference type="CDD" id="cd03230">
    <property type="entry name" value="ABC_DR_subfamily_A"/>
    <property type="match status" value="1"/>
</dbReference>
<dbReference type="InterPro" id="IPR050763">
    <property type="entry name" value="ABC_transporter_ATP-binding"/>
</dbReference>
<dbReference type="RefSeq" id="WP_172825787.1">
    <property type="nucleotide sequence ID" value="NZ_LT629799.1"/>
</dbReference>
<evidence type="ECO:0000256" key="4">
    <source>
        <dbReference type="ARBA" id="ARBA00022840"/>
    </source>
</evidence>
<proteinExistence type="predicted"/>
<keyword evidence="4 7" id="KW-0067">ATP-binding</keyword>
<dbReference type="SMART" id="SM00382">
    <property type="entry name" value="AAA"/>
    <property type="match status" value="1"/>
</dbReference>
<evidence type="ECO:0000313" key="7">
    <source>
        <dbReference type="EMBL" id="SDU94317.1"/>
    </source>
</evidence>
<dbReference type="GO" id="GO:0046677">
    <property type="term" value="P:response to antibiotic"/>
    <property type="evidence" value="ECO:0007669"/>
    <property type="project" value="UniProtKB-KW"/>
</dbReference>
<protein>
    <submittedName>
        <fullName evidence="7">ABC-2 type transport system ATP-binding protein</fullName>
    </submittedName>
</protein>
<evidence type="ECO:0000256" key="2">
    <source>
        <dbReference type="ARBA" id="ARBA00022448"/>
    </source>
</evidence>
<dbReference type="GO" id="GO:0016887">
    <property type="term" value="F:ATP hydrolysis activity"/>
    <property type="evidence" value="ECO:0007669"/>
    <property type="project" value="InterPro"/>
</dbReference>
<dbReference type="Proteomes" id="UP000198825">
    <property type="component" value="Chromosome I"/>
</dbReference>
<gene>
    <name evidence="7" type="ORF">SAMN04488544_2342</name>
</gene>
<dbReference type="InterPro" id="IPR017871">
    <property type="entry name" value="ABC_transporter-like_CS"/>
</dbReference>
<dbReference type="PANTHER" id="PTHR42711">
    <property type="entry name" value="ABC TRANSPORTER ATP-BINDING PROTEIN"/>
    <property type="match status" value="1"/>
</dbReference>
<dbReference type="SUPFAM" id="SSF52540">
    <property type="entry name" value="P-loop containing nucleoside triphosphate hydrolases"/>
    <property type="match status" value="1"/>
</dbReference>
<sequence length="239" mass="24733">MASPTACALEVRDLTVRLGGAVVLDALALTARAGHLTAVLGPNGAGKTTLLRCCTGLVRPDAGSVAVLGHAPGDPEVTAAVGLMPQSTGAWSGIRAGELLRYLASLYAHPQDVDALVARLGIGAYARTPYRRLSGGQQQAVNLAGALVGRPSLVFLDEPTAGMDPHARRATWELLRELRAAGVSVVLTTHAMDEAEALADQVWMIDRGRVAASGTVAELTSTGQSLEDVFLTRTHGVVG</sequence>